<comment type="caution">
    <text evidence="3">The sequence shown here is derived from an EMBL/GenBank/DDBJ whole genome shotgun (WGS) entry which is preliminary data.</text>
</comment>
<name>A0ABU3HT57_9ACTN</name>
<dbReference type="InterPro" id="IPR037523">
    <property type="entry name" value="VOC_core"/>
</dbReference>
<dbReference type="Pfam" id="PF00903">
    <property type="entry name" value="Glyoxalase"/>
    <property type="match status" value="1"/>
</dbReference>
<dbReference type="CDD" id="cd07247">
    <property type="entry name" value="SgaA_N_like"/>
    <property type="match status" value="1"/>
</dbReference>
<evidence type="ECO:0000313" key="4">
    <source>
        <dbReference type="Proteomes" id="UP001181313"/>
    </source>
</evidence>
<dbReference type="PANTHER" id="PTHR33993">
    <property type="entry name" value="GLYOXALASE-RELATED"/>
    <property type="match status" value="1"/>
</dbReference>
<dbReference type="EMBL" id="JAVSGH010000002">
    <property type="protein sequence ID" value="MDT3723892.1"/>
    <property type="molecule type" value="Genomic_DNA"/>
</dbReference>
<protein>
    <submittedName>
        <fullName evidence="3">VOC family protein</fullName>
    </submittedName>
</protein>
<feature type="domain" description="VOC" evidence="2">
    <location>
        <begin position="10"/>
        <end position="126"/>
    </location>
</feature>
<dbReference type="PROSITE" id="PS51819">
    <property type="entry name" value="VOC"/>
    <property type="match status" value="2"/>
</dbReference>
<dbReference type="InterPro" id="IPR029068">
    <property type="entry name" value="Glyas_Bleomycin-R_OHBP_Dase"/>
</dbReference>
<evidence type="ECO:0000256" key="1">
    <source>
        <dbReference type="SAM" id="MobiDB-lite"/>
    </source>
</evidence>
<feature type="compositionally biased region" description="Acidic residues" evidence="1">
    <location>
        <begin position="88"/>
        <end position="116"/>
    </location>
</feature>
<feature type="domain" description="VOC" evidence="2">
    <location>
        <begin position="191"/>
        <end position="313"/>
    </location>
</feature>
<sequence length="318" mass="32088">MLTTRFVDDALCWTDVTTPDPEGAASFYRALFGWTYRFAGPEGGGYGFLERAGRIVAGCAPLTGAQGPAAWTVYFRASDAAAAADAASEADADADADAEADADADADAASDADADADAAATSDAASDAAAAAAADAAADAVRRAGGSVPAPPVSVGEQGRSAVLAGQMGAAPGVWQPGERGGLESVGEAGGLCWAELYTPDVARAAAFYHAVLGWETSAVTFPGGVYTTVSSRGTAEEGACGGMVPLADDLVEAEENRPHWLPYIGAEDPDAVAARAAEPGGRVRMLPASIPGVGRLARLEDPHGARFAVLRGDPRET</sequence>
<evidence type="ECO:0000313" key="3">
    <source>
        <dbReference type="EMBL" id="MDT3723892.1"/>
    </source>
</evidence>
<keyword evidence="4" id="KW-1185">Reference proteome</keyword>
<reference evidence="3" key="1">
    <citation type="submission" date="2024-05" db="EMBL/GenBank/DDBJ databases">
        <title>30 novel species of actinomycetes from the DSMZ collection.</title>
        <authorList>
            <person name="Nouioui I."/>
        </authorList>
    </citation>
    <scope>NUCLEOTIDE SEQUENCE</scope>
    <source>
        <strain evidence="3">DSM 41972</strain>
    </source>
</reference>
<proteinExistence type="predicted"/>
<evidence type="ECO:0000259" key="2">
    <source>
        <dbReference type="PROSITE" id="PS51819"/>
    </source>
</evidence>
<dbReference type="RefSeq" id="WP_337674171.1">
    <property type="nucleotide sequence ID" value="NZ_JAVSGH010000002.1"/>
</dbReference>
<dbReference type="InterPro" id="IPR052164">
    <property type="entry name" value="Anthracycline_SecMetBiosynth"/>
</dbReference>
<dbReference type="InterPro" id="IPR004360">
    <property type="entry name" value="Glyas_Fos-R_dOase_dom"/>
</dbReference>
<dbReference type="PANTHER" id="PTHR33993:SF14">
    <property type="entry name" value="GB|AAF24581.1"/>
    <property type="match status" value="1"/>
</dbReference>
<feature type="region of interest" description="Disordered" evidence="1">
    <location>
        <begin position="88"/>
        <end position="118"/>
    </location>
</feature>
<dbReference type="Proteomes" id="UP001181313">
    <property type="component" value="Unassembled WGS sequence"/>
</dbReference>
<dbReference type="SUPFAM" id="SSF54593">
    <property type="entry name" value="Glyoxalase/Bleomycin resistance protein/Dihydroxybiphenyl dioxygenase"/>
    <property type="match status" value="3"/>
</dbReference>
<organism evidence="3 4">
    <name type="scientific">Streptomyces althioticus subsp. attaecolombicae</name>
    <dbReference type="NCBI Taxonomy" id="3075534"/>
    <lineage>
        <taxon>Bacteria</taxon>
        <taxon>Bacillati</taxon>
        <taxon>Actinomycetota</taxon>
        <taxon>Actinomycetes</taxon>
        <taxon>Kitasatosporales</taxon>
        <taxon>Streptomycetaceae</taxon>
        <taxon>Streptomyces</taxon>
        <taxon>Streptomyces althioticus group</taxon>
    </lineage>
</organism>
<dbReference type="Gene3D" id="3.10.180.10">
    <property type="entry name" value="2,3-Dihydroxybiphenyl 1,2-Dioxygenase, domain 1"/>
    <property type="match status" value="2"/>
</dbReference>
<gene>
    <name evidence="3" type="ORF">ROS62_02905</name>
</gene>
<accession>A0ABU3HT57</accession>